<dbReference type="Gene3D" id="3.40.50.150">
    <property type="entry name" value="Vaccinia Virus protein VP39"/>
    <property type="match status" value="1"/>
</dbReference>
<reference evidence="7" key="1">
    <citation type="journal article" date="2020" name="Stud. Mycol.">
        <title>101 Dothideomycetes genomes: a test case for predicting lifestyles and emergence of pathogens.</title>
        <authorList>
            <person name="Haridas S."/>
            <person name="Albert R."/>
            <person name="Binder M."/>
            <person name="Bloem J."/>
            <person name="Labutti K."/>
            <person name="Salamov A."/>
            <person name="Andreopoulos B."/>
            <person name="Baker S."/>
            <person name="Barry K."/>
            <person name="Bills G."/>
            <person name="Bluhm B."/>
            <person name="Cannon C."/>
            <person name="Castanera R."/>
            <person name="Culley D."/>
            <person name="Daum C."/>
            <person name="Ezra D."/>
            <person name="Gonzalez J."/>
            <person name="Henrissat B."/>
            <person name="Kuo A."/>
            <person name="Liang C."/>
            <person name="Lipzen A."/>
            <person name="Lutzoni F."/>
            <person name="Magnuson J."/>
            <person name="Mondo S."/>
            <person name="Nolan M."/>
            <person name="Ohm R."/>
            <person name="Pangilinan J."/>
            <person name="Park H.-J."/>
            <person name="Ramirez L."/>
            <person name="Alfaro M."/>
            <person name="Sun H."/>
            <person name="Tritt A."/>
            <person name="Yoshinaga Y."/>
            <person name="Zwiers L.-H."/>
            <person name="Turgeon B."/>
            <person name="Goodwin S."/>
            <person name="Spatafora J."/>
            <person name="Crous P."/>
            <person name="Grigoriev I."/>
        </authorList>
    </citation>
    <scope>NUCLEOTIDE SEQUENCE</scope>
    <source>
        <strain evidence="7">CBS 627.86</strain>
    </source>
</reference>
<dbReference type="InterPro" id="IPR001077">
    <property type="entry name" value="COMT_C"/>
</dbReference>
<dbReference type="SUPFAM" id="SSF46785">
    <property type="entry name" value="Winged helix' DNA-binding domain"/>
    <property type="match status" value="1"/>
</dbReference>
<dbReference type="PANTHER" id="PTHR43712:SF11">
    <property type="entry name" value="O-METHYLTRANSFERASE (AFU_ORTHOLOGUE AFUA_2G17820)-RELATED"/>
    <property type="match status" value="1"/>
</dbReference>
<evidence type="ECO:0000256" key="3">
    <source>
        <dbReference type="ARBA" id="ARBA00022691"/>
    </source>
</evidence>
<feature type="active site" description="Proton acceptor" evidence="4">
    <location>
        <position position="298"/>
    </location>
</feature>
<keyword evidence="3" id="KW-0949">S-adenosyl-L-methionine</keyword>
<evidence type="ECO:0000256" key="4">
    <source>
        <dbReference type="PIRSR" id="PIRSR005739-1"/>
    </source>
</evidence>
<feature type="domain" description="O-methyltransferase C-terminal" evidence="5">
    <location>
        <begin position="167"/>
        <end position="368"/>
    </location>
</feature>
<evidence type="ECO:0000256" key="2">
    <source>
        <dbReference type="ARBA" id="ARBA00022679"/>
    </source>
</evidence>
<dbReference type="PANTHER" id="PTHR43712">
    <property type="entry name" value="PUTATIVE (AFU_ORTHOLOGUE AFUA_4G14580)-RELATED"/>
    <property type="match status" value="1"/>
</dbReference>
<dbReference type="OrthoDB" id="1535081at2759"/>
<proteinExistence type="predicted"/>
<evidence type="ECO:0000259" key="6">
    <source>
        <dbReference type="Pfam" id="PF08100"/>
    </source>
</evidence>
<evidence type="ECO:0000313" key="8">
    <source>
        <dbReference type="Proteomes" id="UP000799770"/>
    </source>
</evidence>
<dbReference type="Gene3D" id="1.10.10.10">
    <property type="entry name" value="Winged helix-like DNA-binding domain superfamily/Winged helix DNA-binding domain"/>
    <property type="match status" value="1"/>
</dbReference>
<dbReference type="AlphaFoldDB" id="A0A6A5Z130"/>
<dbReference type="PIRSF" id="PIRSF005739">
    <property type="entry name" value="O-mtase"/>
    <property type="match status" value="1"/>
</dbReference>
<dbReference type="InterPro" id="IPR029063">
    <property type="entry name" value="SAM-dependent_MTases_sf"/>
</dbReference>
<keyword evidence="8" id="KW-1185">Reference proteome</keyword>
<dbReference type="SUPFAM" id="SSF53335">
    <property type="entry name" value="S-adenosyl-L-methionine-dependent methyltransferases"/>
    <property type="match status" value="1"/>
</dbReference>
<dbReference type="InterPro" id="IPR012967">
    <property type="entry name" value="COMT_dimerisation"/>
</dbReference>
<feature type="domain" description="O-methyltransferase dimerisation" evidence="6">
    <location>
        <begin position="50"/>
        <end position="127"/>
    </location>
</feature>
<keyword evidence="1 7" id="KW-0489">Methyltransferase</keyword>
<dbReference type="PROSITE" id="PS51683">
    <property type="entry name" value="SAM_OMT_II"/>
    <property type="match status" value="1"/>
</dbReference>
<dbReference type="Pfam" id="PF00891">
    <property type="entry name" value="Methyltransf_2"/>
    <property type="match status" value="1"/>
</dbReference>
<evidence type="ECO:0000256" key="1">
    <source>
        <dbReference type="ARBA" id="ARBA00022603"/>
    </source>
</evidence>
<dbReference type="GO" id="GO:0046983">
    <property type="term" value="F:protein dimerization activity"/>
    <property type="evidence" value="ECO:0007669"/>
    <property type="project" value="InterPro"/>
</dbReference>
<dbReference type="InterPro" id="IPR036390">
    <property type="entry name" value="WH_DNA-bd_sf"/>
</dbReference>
<dbReference type="GO" id="GO:0032259">
    <property type="term" value="P:methylation"/>
    <property type="evidence" value="ECO:0007669"/>
    <property type="project" value="UniProtKB-KW"/>
</dbReference>
<dbReference type="Proteomes" id="UP000799770">
    <property type="component" value="Unassembled WGS sequence"/>
</dbReference>
<dbReference type="EMBL" id="ML977330">
    <property type="protein sequence ID" value="KAF2112764.1"/>
    <property type="molecule type" value="Genomic_DNA"/>
</dbReference>
<sequence length="377" mass="41872">MDAASLAQTLSSFADSQVASLGEAERRALLGAATKLRDALESPVEKLIRVIFGVQEAAVLRLAIDMGVIDIAVEKKGPISVGELADKSKADSILIYRVQRMLANLGFFHEVDVGVFTALPMAAAFVTGSPLKESAIHLSTTLTTVAQFPEYFASVGYKNPIEAANGPWQYTHKTTDDYFTWLKKQDPKYQSAFNVAMSLQNAVRGQQWFEYFPFEEKLKVDSPDRAAFVDVGGNLGHDLRVFHEKHPTFPGKLILEDLPQVIADVKDLPSAIQPLAHDFFAPQPIKGAKCYYMRIVLHDWPDVQAKQILNNTREAMAPDSILLLNEGVLAEKNSPWIEPHLDFHMLTFVAAGERTERQWRALLEGCGFDVVKIWAST</sequence>
<name>A0A6A5Z130_9PLEO</name>
<protein>
    <submittedName>
        <fullName evidence="7">S-adenosyl-L-methionine-dependent methyltransferase</fullName>
    </submittedName>
</protein>
<keyword evidence="2 7" id="KW-0808">Transferase</keyword>
<evidence type="ECO:0000259" key="5">
    <source>
        <dbReference type="Pfam" id="PF00891"/>
    </source>
</evidence>
<organism evidence="7 8">
    <name type="scientific">Lophiotrema nucula</name>
    <dbReference type="NCBI Taxonomy" id="690887"/>
    <lineage>
        <taxon>Eukaryota</taxon>
        <taxon>Fungi</taxon>
        <taxon>Dikarya</taxon>
        <taxon>Ascomycota</taxon>
        <taxon>Pezizomycotina</taxon>
        <taxon>Dothideomycetes</taxon>
        <taxon>Pleosporomycetidae</taxon>
        <taxon>Pleosporales</taxon>
        <taxon>Lophiotremataceae</taxon>
        <taxon>Lophiotrema</taxon>
    </lineage>
</organism>
<accession>A0A6A5Z130</accession>
<gene>
    <name evidence="7" type="ORF">BDV96DRAFT_614174</name>
</gene>
<dbReference type="InterPro" id="IPR036388">
    <property type="entry name" value="WH-like_DNA-bd_sf"/>
</dbReference>
<dbReference type="GO" id="GO:0008171">
    <property type="term" value="F:O-methyltransferase activity"/>
    <property type="evidence" value="ECO:0007669"/>
    <property type="project" value="InterPro"/>
</dbReference>
<evidence type="ECO:0000313" key="7">
    <source>
        <dbReference type="EMBL" id="KAF2112764.1"/>
    </source>
</evidence>
<dbReference type="Pfam" id="PF08100">
    <property type="entry name" value="Dimerisation"/>
    <property type="match status" value="1"/>
</dbReference>
<dbReference type="InterPro" id="IPR016461">
    <property type="entry name" value="COMT-like"/>
</dbReference>